<reference evidence="1" key="2">
    <citation type="journal article" date="2023" name="IMA Fungus">
        <title>Comparative genomic study of the Penicillium genus elucidates a diverse pangenome and 15 lateral gene transfer events.</title>
        <authorList>
            <person name="Petersen C."/>
            <person name="Sorensen T."/>
            <person name="Nielsen M.R."/>
            <person name="Sondergaard T.E."/>
            <person name="Sorensen J.L."/>
            <person name="Fitzpatrick D.A."/>
            <person name="Frisvad J.C."/>
            <person name="Nielsen K.L."/>
        </authorList>
    </citation>
    <scope>NUCLEOTIDE SEQUENCE</scope>
    <source>
        <strain evidence="1">IBT 34128</strain>
    </source>
</reference>
<evidence type="ECO:0000313" key="1">
    <source>
        <dbReference type="EMBL" id="KAJ5111888.1"/>
    </source>
</evidence>
<gene>
    <name evidence="1" type="ORF">NUU61_001518</name>
</gene>
<sequence length="89" mass="10336">MDEIEEIVRRIGRQQGENAYYRNCYVLLKQLQDAVGQAAEDLLRLHQSGAFLSSDDFHPASQIADDLRHSIHDLMCQERKAQLAWEEFC</sequence>
<evidence type="ECO:0000313" key="2">
    <source>
        <dbReference type="Proteomes" id="UP001141434"/>
    </source>
</evidence>
<organism evidence="1 2">
    <name type="scientific">Penicillium alfredii</name>
    <dbReference type="NCBI Taxonomy" id="1506179"/>
    <lineage>
        <taxon>Eukaryota</taxon>
        <taxon>Fungi</taxon>
        <taxon>Dikarya</taxon>
        <taxon>Ascomycota</taxon>
        <taxon>Pezizomycotina</taxon>
        <taxon>Eurotiomycetes</taxon>
        <taxon>Eurotiomycetidae</taxon>
        <taxon>Eurotiales</taxon>
        <taxon>Aspergillaceae</taxon>
        <taxon>Penicillium</taxon>
    </lineage>
</organism>
<accession>A0A9W9G4N2</accession>
<proteinExistence type="predicted"/>
<dbReference type="RefSeq" id="XP_056515367.1">
    <property type="nucleotide sequence ID" value="XM_056652100.1"/>
</dbReference>
<dbReference type="AlphaFoldDB" id="A0A9W9G4N2"/>
<protein>
    <submittedName>
        <fullName evidence="1">Uncharacterized protein</fullName>
    </submittedName>
</protein>
<keyword evidence="2" id="KW-1185">Reference proteome</keyword>
<dbReference type="EMBL" id="JAPMSZ010000002">
    <property type="protein sequence ID" value="KAJ5111888.1"/>
    <property type="molecule type" value="Genomic_DNA"/>
</dbReference>
<dbReference type="Proteomes" id="UP001141434">
    <property type="component" value="Unassembled WGS sequence"/>
</dbReference>
<name>A0A9W9G4N2_9EURO</name>
<dbReference type="OrthoDB" id="4359917at2759"/>
<reference evidence="1" key="1">
    <citation type="submission" date="2022-11" db="EMBL/GenBank/DDBJ databases">
        <authorList>
            <person name="Petersen C."/>
        </authorList>
    </citation>
    <scope>NUCLEOTIDE SEQUENCE</scope>
    <source>
        <strain evidence="1">IBT 34128</strain>
    </source>
</reference>
<dbReference type="GeneID" id="81391268"/>
<comment type="caution">
    <text evidence="1">The sequence shown here is derived from an EMBL/GenBank/DDBJ whole genome shotgun (WGS) entry which is preliminary data.</text>
</comment>